<dbReference type="Proteomes" id="UP000243807">
    <property type="component" value="Chromosome"/>
</dbReference>
<evidence type="ECO:0000313" key="1">
    <source>
        <dbReference type="EMBL" id="APZ41875.1"/>
    </source>
</evidence>
<name>A0A1P8UDF7_9GAMM</name>
<accession>A0A1P8UDF7</accession>
<protein>
    <submittedName>
        <fullName evidence="1">Uncharacterized protein</fullName>
    </submittedName>
</protein>
<organism evidence="1 2">
    <name type="scientific">Acidihalobacter ferrooxydans</name>
    <dbReference type="NCBI Taxonomy" id="1765967"/>
    <lineage>
        <taxon>Bacteria</taxon>
        <taxon>Pseudomonadati</taxon>
        <taxon>Pseudomonadota</taxon>
        <taxon>Gammaproteobacteria</taxon>
        <taxon>Chromatiales</taxon>
        <taxon>Ectothiorhodospiraceae</taxon>
        <taxon>Acidihalobacter</taxon>
    </lineage>
</organism>
<dbReference type="OrthoDB" id="5295983at2"/>
<evidence type="ECO:0000313" key="2">
    <source>
        <dbReference type="Proteomes" id="UP000243807"/>
    </source>
</evidence>
<proteinExistence type="predicted"/>
<dbReference type="KEGG" id="afy:BW247_01150"/>
<reference evidence="1 2" key="1">
    <citation type="submission" date="2017-01" db="EMBL/GenBank/DDBJ databases">
        <title>Draft sequence of Acidihalobacter ferrooxidans strain DSM 14175 (strain V8).</title>
        <authorList>
            <person name="Khaleque H.N."/>
            <person name="Ramsay J.P."/>
            <person name="Murphy R.J.T."/>
            <person name="Kaksonen A.H."/>
            <person name="Boxall N.J."/>
            <person name="Watkin E.L.J."/>
        </authorList>
    </citation>
    <scope>NUCLEOTIDE SEQUENCE [LARGE SCALE GENOMIC DNA]</scope>
    <source>
        <strain evidence="1 2">V8</strain>
    </source>
</reference>
<dbReference type="RefSeq" id="WP_076835222.1">
    <property type="nucleotide sequence ID" value="NZ_CP019434.1"/>
</dbReference>
<gene>
    <name evidence="1" type="ORF">BW247_01150</name>
</gene>
<keyword evidence="2" id="KW-1185">Reference proteome</keyword>
<dbReference type="EMBL" id="CP019434">
    <property type="protein sequence ID" value="APZ41875.1"/>
    <property type="molecule type" value="Genomic_DNA"/>
</dbReference>
<dbReference type="AlphaFoldDB" id="A0A1P8UDF7"/>
<sequence>MAFDPERVTASLTFDPDTLATLRREWLELLDLAVFGDVRSGKIGAVDRMRKRLLECGEGLRSLTNDRGWIPHPREQIKSSMGASMKLRDTLLGLERAAQSVDSGEDFSHFEKKLLGFRQRLLELIERHEHQWATLLDEQYIDADADENEDDQKNPDKPG</sequence>
<dbReference type="STRING" id="1765967.BW247_01150"/>